<dbReference type="InterPro" id="IPR000595">
    <property type="entry name" value="cNMP-bd_dom"/>
</dbReference>
<dbReference type="PANTHER" id="PTHR23011">
    <property type="entry name" value="CYCLIC NUCLEOTIDE-BINDING DOMAIN CONTAINING PROTEIN"/>
    <property type="match status" value="1"/>
</dbReference>
<proteinExistence type="predicted"/>
<dbReference type="Proteomes" id="UP001190700">
    <property type="component" value="Unassembled WGS sequence"/>
</dbReference>
<sequence length="347" mass="37869">MDGEMHVAHRKAYPKSLHAGDCFGVMALLRGCNFGSTKGAQDDPGIRAASTLCYEPVVLLRLGKAAYSSTLRRVQQEELNSHIAFLRRTNLLNDMLDDDLLRLHYFISIQTYPRNEAIVMQGDRVTALYIIRSGQVKLQCLPSHLDAAPVKQPIVSPSVAHGTPRGKKGVEHRGERFGEDADGGAKGASWTLPLRRTMINSPSAVELGLVGPTDIIGETLFTPASVHTYSAITTQKTEVLVLSAENIDQLPKVTQQRLEAMAAERCQFHEARHRSNDATRSRFAGSQEQHSSRALPSPRSHLLIAARTAAKAIPTPPALAAANCGAYTDKHITDLAKQADDELSPER</sequence>
<keyword evidence="4" id="KW-1185">Reference proteome</keyword>
<evidence type="ECO:0000313" key="3">
    <source>
        <dbReference type="EMBL" id="KAK3267489.1"/>
    </source>
</evidence>
<feature type="compositionally biased region" description="Basic and acidic residues" evidence="1">
    <location>
        <begin position="270"/>
        <end position="280"/>
    </location>
</feature>
<protein>
    <recommendedName>
        <fullName evidence="2">Cyclic nucleotide-binding domain-containing protein</fullName>
    </recommendedName>
</protein>
<evidence type="ECO:0000259" key="2">
    <source>
        <dbReference type="PROSITE" id="PS50042"/>
    </source>
</evidence>
<gene>
    <name evidence="3" type="ORF">CYMTET_23957</name>
</gene>
<feature type="non-terminal residue" evidence="3">
    <location>
        <position position="347"/>
    </location>
</feature>
<feature type="compositionally biased region" description="Polar residues" evidence="1">
    <location>
        <begin position="284"/>
        <end position="294"/>
    </location>
</feature>
<feature type="region of interest" description="Disordered" evidence="1">
    <location>
        <begin position="155"/>
        <end position="184"/>
    </location>
</feature>
<dbReference type="SUPFAM" id="SSF51206">
    <property type="entry name" value="cAMP-binding domain-like"/>
    <property type="match status" value="1"/>
</dbReference>
<dbReference type="CDD" id="cd00038">
    <property type="entry name" value="CAP_ED"/>
    <property type="match status" value="1"/>
</dbReference>
<name>A0AAE0FX51_9CHLO</name>
<accession>A0AAE0FX51</accession>
<organism evidence="3 4">
    <name type="scientific">Cymbomonas tetramitiformis</name>
    <dbReference type="NCBI Taxonomy" id="36881"/>
    <lineage>
        <taxon>Eukaryota</taxon>
        <taxon>Viridiplantae</taxon>
        <taxon>Chlorophyta</taxon>
        <taxon>Pyramimonadophyceae</taxon>
        <taxon>Pyramimonadales</taxon>
        <taxon>Pyramimonadaceae</taxon>
        <taxon>Cymbomonas</taxon>
    </lineage>
</organism>
<evidence type="ECO:0000256" key="1">
    <source>
        <dbReference type="SAM" id="MobiDB-lite"/>
    </source>
</evidence>
<dbReference type="AlphaFoldDB" id="A0AAE0FX51"/>
<dbReference type="Gene3D" id="2.60.120.10">
    <property type="entry name" value="Jelly Rolls"/>
    <property type="match status" value="2"/>
</dbReference>
<dbReference type="EMBL" id="LGRX02012379">
    <property type="protein sequence ID" value="KAK3267489.1"/>
    <property type="molecule type" value="Genomic_DNA"/>
</dbReference>
<feature type="domain" description="Cyclic nucleotide-binding" evidence="2">
    <location>
        <begin position="1"/>
        <end position="88"/>
    </location>
</feature>
<dbReference type="InterPro" id="IPR014710">
    <property type="entry name" value="RmlC-like_jellyroll"/>
</dbReference>
<feature type="domain" description="Cyclic nucleotide-binding" evidence="2">
    <location>
        <begin position="91"/>
        <end position="138"/>
    </location>
</feature>
<feature type="compositionally biased region" description="Basic and acidic residues" evidence="1">
    <location>
        <begin position="168"/>
        <end position="179"/>
    </location>
</feature>
<feature type="region of interest" description="Disordered" evidence="1">
    <location>
        <begin position="270"/>
        <end position="299"/>
    </location>
</feature>
<reference evidence="3 4" key="1">
    <citation type="journal article" date="2015" name="Genome Biol. Evol.">
        <title>Comparative Genomics of a Bacterivorous Green Alga Reveals Evolutionary Causalities and Consequences of Phago-Mixotrophic Mode of Nutrition.</title>
        <authorList>
            <person name="Burns J.A."/>
            <person name="Paasch A."/>
            <person name="Narechania A."/>
            <person name="Kim E."/>
        </authorList>
    </citation>
    <scope>NUCLEOTIDE SEQUENCE [LARGE SCALE GENOMIC DNA]</scope>
    <source>
        <strain evidence="3 4">PLY_AMNH</strain>
    </source>
</reference>
<dbReference type="PANTHER" id="PTHR23011:SF28">
    <property type="entry name" value="CYCLIC NUCLEOTIDE-BINDING DOMAIN CONTAINING PROTEIN"/>
    <property type="match status" value="1"/>
</dbReference>
<dbReference type="InterPro" id="IPR018490">
    <property type="entry name" value="cNMP-bd_dom_sf"/>
</dbReference>
<dbReference type="PROSITE" id="PS50042">
    <property type="entry name" value="CNMP_BINDING_3"/>
    <property type="match status" value="2"/>
</dbReference>
<comment type="caution">
    <text evidence="3">The sequence shown here is derived from an EMBL/GenBank/DDBJ whole genome shotgun (WGS) entry which is preliminary data.</text>
</comment>
<evidence type="ECO:0000313" key="4">
    <source>
        <dbReference type="Proteomes" id="UP001190700"/>
    </source>
</evidence>